<accession>N1MK84</accession>
<name>N1MK84_9SPHN</name>
<evidence type="ECO:0000313" key="2">
    <source>
        <dbReference type="Proteomes" id="UP000013201"/>
    </source>
</evidence>
<comment type="caution">
    <text evidence="1">The sequence shown here is derived from an EMBL/GenBank/DDBJ whole genome shotgun (WGS) entry which is preliminary data.</text>
</comment>
<gene>
    <name evidence="1" type="ORF">EBBID32_1660</name>
</gene>
<dbReference type="SUPFAM" id="SSF56801">
    <property type="entry name" value="Acetyl-CoA synthetase-like"/>
    <property type="match status" value="1"/>
</dbReference>
<keyword evidence="2" id="KW-1185">Reference proteome</keyword>
<reference evidence="2" key="2">
    <citation type="submission" date="2013-04" db="EMBL/GenBank/DDBJ databases">
        <title>Bisphenol A degrading Sphingobium sp. strain BiD32.</title>
        <authorList>
            <person name="Nielsen J.L."/>
            <person name="Zhou N.A."/>
            <person name="Kjeldal H."/>
        </authorList>
    </citation>
    <scope>NUCLEOTIDE SEQUENCE [LARGE SCALE GENOMIC DNA]</scope>
    <source>
        <strain evidence="2">BiD32</strain>
    </source>
</reference>
<organism evidence="1 2">
    <name type="scientific">Sphingobium indicum BiD32</name>
    <dbReference type="NCBI Taxonomy" id="1301087"/>
    <lineage>
        <taxon>Bacteria</taxon>
        <taxon>Pseudomonadati</taxon>
        <taxon>Pseudomonadota</taxon>
        <taxon>Alphaproteobacteria</taxon>
        <taxon>Sphingomonadales</taxon>
        <taxon>Sphingomonadaceae</taxon>
        <taxon>Sphingobium</taxon>
    </lineage>
</organism>
<evidence type="ECO:0000313" key="1">
    <source>
        <dbReference type="EMBL" id="CCW15838.1"/>
    </source>
</evidence>
<proteinExistence type="predicted"/>
<dbReference type="InterPro" id="IPR045851">
    <property type="entry name" value="AMP-bd_C_sf"/>
</dbReference>
<reference evidence="1 2" key="1">
    <citation type="submission" date="2013-03" db="EMBL/GenBank/DDBJ databases">
        <authorList>
            <person name="Le V."/>
        </authorList>
    </citation>
    <scope>NUCLEOTIDE SEQUENCE [LARGE SCALE GENOMIC DNA]</scope>
    <source>
        <strain evidence="1 2">BiD32</strain>
    </source>
</reference>
<dbReference type="AlphaFoldDB" id="N1MK84"/>
<dbReference type="Proteomes" id="UP000013201">
    <property type="component" value="Unassembled WGS sequence"/>
</dbReference>
<dbReference type="EMBL" id="CAVK010000009">
    <property type="protein sequence ID" value="CCW15838.1"/>
    <property type="molecule type" value="Genomic_DNA"/>
</dbReference>
<protein>
    <submittedName>
        <fullName evidence="1">Uncharacterized protein</fullName>
    </submittedName>
</protein>
<dbReference type="RefSeq" id="WP_006949003.1">
    <property type="nucleotide sequence ID" value="NZ_CAVK010000009.1"/>
</dbReference>
<dbReference type="Gene3D" id="3.30.300.30">
    <property type="match status" value="1"/>
</dbReference>
<sequence length="66" mass="7491">MAVARKKGRDTGLLDIKWFCGGQLSRAEMPKRILFMDALFRTVNGKIRKADINTSTLGPQLIRNRD</sequence>